<proteinExistence type="predicted"/>
<dbReference type="AlphaFoldDB" id="A0A926ZF40"/>
<organism evidence="1 2">
    <name type="scientific">Aerosakkonema funiforme FACHB-1375</name>
    <dbReference type="NCBI Taxonomy" id="2949571"/>
    <lineage>
        <taxon>Bacteria</taxon>
        <taxon>Bacillati</taxon>
        <taxon>Cyanobacteriota</taxon>
        <taxon>Cyanophyceae</taxon>
        <taxon>Oscillatoriophycideae</taxon>
        <taxon>Aerosakkonematales</taxon>
        <taxon>Aerosakkonemataceae</taxon>
        <taxon>Aerosakkonema</taxon>
    </lineage>
</organism>
<accession>A0A926ZF40</accession>
<dbReference type="RefSeq" id="WP_190461080.1">
    <property type="nucleotide sequence ID" value="NZ_JACJPW010000001.1"/>
</dbReference>
<reference evidence="1" key="2">
    <citation type="submission" date="2020-08" db="EMBL/GenBank/DDBJ databases">
        <authorList>
            <person name="Chen M."/>
            <person name="Teng W."/>
            <person name="Zhao L."/>
            <person name="Hu C."/>
            <person name="Zhou Y."/>
            <person name="Han B."/>
            <person name="Song L."/>
            <person name="Shu W."/>
        </authorList>
    </citation>
    <scope>NUCLEOTIDE SEQUENCE</scope>
    <source>
        <strain evidence="1">FACHB-1375</strain>
    </source>
</reference>
<comment type="caution">
    <text evidence="1">The sequence shown here is derived from an EMBL/GenBank/DDBJ whole genome shotgun (WGS) entry which is preliminary data.</text>
</comment>
<evidence type="ECO:0000313" key="2">
    <source>
        <dbReference type="Proteomes" id="UP000641646"/>
    </source>
</evidence>
<reference evidence="1" key="1">
    <citation type="journal article" date="2015" name="ISME J.">
        <title>Draft Genome Sequence of Streptomyces incarnatus NRRL8089, which Produces the Nucleoside Antibiotic Sinefungin.</title>
        <authorList>
            <person name="Oshima K."/>
            <person name="Hattori M."/>
            <person name="Shimizu H."/>
            <person name="Fukuda K."/>
            <person name="Nemoto M."/>
            <person name="Inagaki K."/>
            <person name="Tamura T."/>
        </authorList>
    </citation>
    <scope>NUCLEOTIDE SEQUENCE</scope>
    <source>
        <strain evidence="1">FACHB-1375</strain>
    </source>
</reference>
<protein>
    <submittedName>
        <fullName evidence="1">Uncharacterized protein</fullName>
    </submittedName>
</protein>
<keyword evidence="2" id="KW-1185">Reference proteome</keyword>
<dbReference type="Proteomes" id="UP000641646">
    <property type="component" value="Unassembled WGS sequence"/>
</dbReference>
<evidence type="ECO:0000313" key="1">
    <source>
        <dbReference type="EMBL" id="MBD2179677.1"/>
    </source>
</evidence>
<sequence>MPISVKTNTVQPLLNEFILNDEYKEVRRLGELRRQFRETQYAYLANLFKEAHSVN</sequence>
<name>A0A926ZF40_9CYAN</name>
<dbReference type="EMBL" id="JACJPW010000001">
    <property type="protein sequence ID" value="MBD2179677.1"/>
    <property type="molecule type" value="Genomic_DNA"/>
</dbReference>
<gene>
    <name evidence="1" type="ORF">H6G03_00885</name>
</gene>